<keyword evidence="7" id="KW-1185">Reference proteome</keyword>
<feature type="repeat" description="TPR" evidence="3">
    <location>
        <begin position="49"/>
        <end position="82"/>
    </location>
</feature>
<evidence type="ECO:0000256" key="1">
    <source>
        <dbReference type="ARBA" id="ARBA00022737"/>
    </source>
</evidence>
<sequence>MNRGNTKLNLERTEDAILDFDLAAKYYEKRVKEHSFSLSELEELEHAIPYGFYHLGNTLYETNKYEEALISYEKALKFQKEYPDVFYNRAYLKSDLEKYDEALKDSELAIKYYKKQNNTKNYARALFQKAWIKSKLERFQEAIK</sequence>
<dbReference type="InterPro" id="IPR011990">
    <property type="entry name" value="TPR-like_helical_dom_sf"/>
</dbReference>
<organism evidence="4 6">
    <name type="scientific">Campylobacter volucris</name>
    <dbReference type="NCBI Taxonomy" id="1031542"/>
    <lineage>
        <taxon>Bacteria</taxon>
        <taxon>Pseudomonadati</taxon>
        <taxon>Campylobacterota</taxon>
        <taxon>Epsilonproteobacteria</taxon>
        <taxon>Campylobacterales</taxon>
        <taxon>Campylobacteraceae</taxon>
        <taxon>Campylobacter</taxon>
    </lineage>
</organism>
<dbReference type="EMBL" id="CP037746">
    <property type="protein sequence ID" value="QBL13869.1"/>
    <property type="molecule type" value="Genomic_DNA"/>
</dbReference>
<evidence type="ECO:0000313" key="4">
    <source>
        <dbReference type="EMBL" id="QBL13869.1"/>
    </source>
</evidence>
<name>A0AAE6CZ55_9BACT</name>
<keyword evidence="1" id="KW-0677">Repeat</keyword>
<dbReference type="SUPFAM" id="SSF48452">
    <property type="entry name" value="TPR-like"/>
    <property type="match status" value="1"/>
</dbReference>
<dbReference type="EMBL" id="VRMB01000006">
    <property type="protein sequence ID" value="TXK70695.1"/>
    <property type="molecule type" value="Genomic_DNA"/>
</dbReference>
<dbReference type="Proteomes" id="UP000321325">
    <property type="component" value="Unassembled WGS sequence"/>
</dbReference>
<evidence type="ECO:0000313" key="7">
    <source>
        <dbReference type="Proteomes" id="UP000321325"/>
    </source>
</evidence>
<dbReference type="InterPro" id="IPR019734">
    <property type="entry name" value="TPR_rpt"/>
</dbReference>
<dbReference type="PANTHER" id="PTHR44858:SF1">
    <property type="entry name" value="UDP-N-ACETYLGLUCOSAMINE--PEPTIDE N-ACETYLGLUCOSAMINYLTRANSFERASE SPINDLY-RELATED"/>
    <property type="match status" value="1"/>
</dbReference>
<dbReference type="InterPro" id="IPR050498">
    <property type="entry name" value="Ycf3"/>
</dbReference>
<keyword evidence="2 3" id="KW-0802">TPR repeat</keyword>
<accession>A0AAE6CZ55</accession>
<evidence type="ECO:0000256" key="2">
    <source>
        <dbReference type="ARBA" id="ARBA00022803"/>
    </source>
</evidence>
<dbReference type="AlphaFoldDB" id="A0AAE6CZ55"/>
<dbReference type="Gene3D" id="1.25.40.10">
    <property type="entry name" value="Tetratricopeptide repeat domain"/>
    <property type="match status" value="1"/>
</dbReference>
<evidence type="ECO:0000313" key="5">
    <source>
        <dbReference type="EMBL" id="TXK70695.1"/>
    </source>
</evidence>
<evidence type="ECO:0000313" key="6">
    <source>
        <dbReference type="Proteomes" id="UP000293421"/>
    </source>
</evidence>
<dbReference type="SMART" id="SM00028">
    <property type="entry name" value="TPR"/>
    <property type="match status" value="2"/>
</dbReference>
<dbReference type="Proteomes" id="UP000293421">
    <property type="component" value="Chromosome"/>
</dbReference>
<protein>
    <submittedName>
        <fullName evidence="4">Tetratricopeptide repeat protein</fullName>
    </submittedName>
</protein>
<dbReference type="PANTHER" id="PTHR44858">
    <property type="entry name" value="TETRATRICOPEPTIDE REPEAT PROTEIN 6"/>
    <property type="match status" value="1"/>
</dbReference>
<dbReference type="PROSITE" id="PS50005">
    <property type="entry name" value="TPR"/>
    <property type="match status" value="1"/>
</dbReference>
<evidence type="ECO:0000256" key="3">
    <source>
        <dbReference type="PROSITE-ProRule" id="PRU00339"/>
    </source>
</evidence>
<reference evidence="4 6" key="1">
    <citation type="submission" date="2019-02" db="EMBL/GenBank/DDBJ databases">
        <title>Use of ANI for Rapid Identification of Enteric Bacteria.</title>
        <authorList>
            <person name="Pruckler J."/>
            <person name="Lane C."/>
            <person name="Aubert R."/>
        </authorList>
    </citation>
    <scope>NUCLEOTIDE SEQUENCE [LARGE SCALE GENOMIC DNA]</scope>
    <source>
        <strain evidence="4 6">2014D-0083</strain>
    </source>
</reference>
<gene>
    <name evidence="4" type="ORF">A9460_05915</name>
    <name evidence="5" type="ORF">FVD15_01320</name>
</gene>
<dbReference type="Pfam" id="PF13414">
    <property type="entry name" value="TPR_11"/>
    <property type="match status" value="1"/>
</dbReference>
<dbReference type="RefSeq" id="WP_132038047.1">
    <property type="nucleotide sequence ID" value="NZ_CP037746.1"/>
</dbReference>
<proteinExistence type="predicted"/>
<dbReference type="Pfam" id="PF13181">
    <property type="entry name" value="TPR_8"/>
    <property type="match status" value="1"/>
</dbReference>
<reference evidence="5 7" key="2">
    <citation type="submission" date="2019-08" db="EMBL/GenBank/DDBJ databases">
        <title>Rapid identification of Enteric Bacteria from Whole Genome Sequences (WGS) using Average Nucleotide Identity (ANI).</title>
        <authorList>
            <person name="Lane C."/>
        </authorList>
    </citation>
    <scope>NUCLEOTIDE SEQUENCE [LARGE SCALE GENOMIC DNA]</scope>
    <source>
        <strain evidence="5 7">2010D-8464</strain>
    </source>
</reference>